<evidence type="ECO:0000259" key="1">
    <source>
        <dbReference type="Pfam" id="PF04149"/>
    </source>
</evidence>
<reference evidence="2 3" key="1">
    <citation type="submission" date="2020-09" db="EMBL/GenBank/DDBJ databases">
        <title>A novel species.</title>
        <authorList>
            <person name="Gao J."/>
        </authorList>
    </citation>
    <scope>NUCLEOTIDE SEQUENCE [LARGE SCALE GENOMIC DNA]</scope>
    <source>
        <strain evidence="2 3">CRXT-Y-14</strain>
    </source>
</reference>
<evidence type="ECO:0000313" key="3">
    <source>
        <dbReference type="Proteomes" id="UP000516428"/>
    </source>
</evidence>
<dbReference type="AlphaFoldDB" id="A0A7H1B8L3"/>
<dbReference type="KEGG" id="sxn:IAG42_16595"/>
<protein>
    <submittedName>
        <fullName evidence="2">DUF397 domain-containing protein</fullName>
    </submittedName>
</protein>
<dbReference type="RefSeq" id="WP_188337768.1">
    <property type="nucleotide sequence ID" value="NZ_CP061281.1"/>
</dbReference>
<proteinExistence type="predicted"/>
<dbReference type="EMBL" id="CP061281">
    <property type="protein sequence ID" value="QNS05068.1"/>
    <property type="molecule type" value="Genomic_DNA"/>
</dbReference>
<dbReference type="Pfam" id="PF04149">
    <property type="entry name" value="DUF397"/>
    <property type="match status" value="1"/>
</dbReference>
<accession>A0A7H1B8L3</accession>
<organism evidence="2 3">
    <name type="scientific">Streptomyces xanthii</name>
    <dbReference type="NCBI Taxonomy" id="2768069"/>
    <lineage>
        <taxon>Bacteria</taxon>
        <taxon>Bacillati</taxon>
        <taxon>Actinomycetota</taxon>
        <taxon>Actinomycetes</taxon>
        <taxon>Kitasatosporales</taxon>
        <taxon>Streptomycetaceae</taxon>
        <taxon>Streptomyces</taxon>
    </lineage>
</organism>
<dbReference type="Proteomes" id="UP000516428">
    <property type="component" value="Chromosome"/>
</dbReference>
<gene>
    <name evidence="2" type="ORF">IAG42_16595</name>
</gene>
<feature type="domain" description="DUF397" evidence="1">
    <location>
        <begin position="3"/>
        <end position="53"/>
    </location>
</feature>
<dbReference type="InterPro" id="IPR007278">
    <property type="entry name" value="DUF397"/>
</dbReference>
<sequence>MQTWQKSSYCGEGESCVHVSASPDAIHMTESSDPTGTVLTTTRTDFGQLVRILKDEPVTESPFDVSVAAEDTDLLYIRARAVPKKVVTTTRVQWNAFVLGVRAGEFDHFTLEPH</sequence>
<evidence type="ECO:0000313" key="2">
    <source>
        <dbReference type="EMBL" id="QNS05068.1"/>
    </source>
</evidence>
<keyword evidence="3" id="KW-1185">Reference proteome</keyword>
<name>A0A7H1B8L3_9ACTN</name>